<evidence type="ECO:0000256" key="2">
    <source>
        <dbReference type="ARBA" id="ARBA00023043"/>
    </source>
</evidence>
<dbReference type="EMBL" id="JAQQWK010000013">
    <property type="protein sequence ID" value="KAK8017723.1"/>
    <property type="molecule type" value="Genomic_DNA"/>
</dbReference>
<dbReference type="SMART" id="SM00248">
    <property type="entry name" value="ANK"/>
    <property type="match status" value="6"/>
</dbReference>
<dbReference type="PROSITE" id="PS50297">
    <property type="entry name" value="ANK_REP_REGION"/>
    <property type="match status" value="2"/>
</dbReference>
<evidence type="ECO:0000259" key="5">
    <source>
        <dbReference type="PROSITE" id="PS50181"/>
    </source>
</evidence>
<dbReference type="PANTHER" id="PTHR24198:SF165">
    <property type="entry name" value="ANKYRIN REPEAT-CONTAINING PROTEIN-RELATED"/>
    <property type="match status" value="1"/>
</dbReference>
<feature type="repeat" description="ANK" evidence="3">
    <location>
        <begin position="338"/>
        <end position="370"/>
    </location>
</feature>
<dbReference type="InterPro" id="IPR036047">
    <property type="entry name" value="F-box-like_dom_sf"/>
</dbReference>
<feature type="compositionally biased region" description="Basic and acidic residues" evidence="4">
    <location>
        <begin position="544"/>
        <end position="565"/>
    </location>
</feature>
<dbReference type="Pfam" id="PF12796">
    <property type="entry name" value="Ank_2"/>
    <property type="match status" value="1"/>
</dbReference>
<feature type="repeat" description="ANK" evidence="3">
    <location>
        <begin position="270"/>
        <end position="302"/>
    </location>
</feature>
<keyword evidence="7" id="KW-1185">Reference proteome</keyword>
<evidence type="ECO:0000313" key="7">
    <source>
        <dbReference type="Proteomes" id="UP001444661"/>
    </source>
</evidence>
<accession>A0ABR1RS31</accession>
<dbReference type="InterPro" id="IPR036770">
    <property type="entry name" value="Ankyrin_rpt-contain_sf"/>
</dbReference>
<feature type="domain" description="F-box" evidence="5">
    <location>
        <begin position="6"/>
        <end position="55"/>
    </location>
</feature>
<dbReference type="PANTHER" id="PTHR24198">
    <property type="entry name" value="ANKYRIN REPEAT AND PROTEIN KINASE DOMAIN-CONTAINING PROTEIN"/>
    <property type="match status" value="1"/>
</dbReference>
<evidence type="ECO:0000256" key="4">
    <source>
        <dbReference type="SAM" id="MobiDB-lite"/>
    </source>
</evidence>
<evidence type="ECO:0000256" key="1">
    <source>
        <dbReference type="ARBA" id="ARBA00022737"/>
    </source>
</evidence>
<evidence type="ECO:0000313" key="6">
    <source>
        <dbReference type="EMBL" id="KAK8017723.1"/>
    </source>
</evidence>
<organism evidence="6 7">
    <name type="scientific">Apiospora rasikravindrae</name>
    <dbReference type="NCBI Taxonomy" id="990691"/>
    <lineage>
        <taxon>Eukaryota</taxon>
        <taxon>Fungi</taxon>
        <taxon>Dikarya</taxon>
        <taxon>Ascomycota</taxon>
        <taxon>Pezizomycotina</taxon>
        <taxon>Sordariomycetes</taxon>
        <taxon>Xylariomycetidae</taxon>
        <taxon>Amphisphaeriales</taxon>
        <taxon>Apiosporaceae</taxon>
        <taxon>Apiospora</taxon>
    </lineage>
</organism>
<dbReference type="Gene3D" id="1.25.40.20">
    <property type="entry name" value="Ankyrin repeat-containing domain"/>
    <property type="match status" value="1"/>
</dbReference>
<dbReference type="PROSITE" id="PS50181">
    <property type="entry name" value="FBOX"/>
    <property type="match status" value="1"/>
</dbReference>
<dbReference type="SUPFAM" id="SSF81383">
    <property type="entry name" value="F-box domain"/>
    <property type="match status" value="1"/>
</dbReference>
<feature type="compositionally biased region" description="Polar residues" evidence="4">
    <location>
        <begin position="435"/>
        <end position="445"/>
    </location>
</feature>
<protein>
    <recommendedName>
        <fullName evidence="5">F-box domain-containing protein</fullName>
    </recommendedName>
</protein>
<evidence type="ECO:0000256" key="3">
    <source>
        <dbReference type="PROSITE-ProRule" id="PRU00023"/>
    </source>
</evidence>
<dbReference type="PROSITE" id="PS50088">
    <property type="entry name" value="ANK_REPEAT"/>
    <property type="match status" value="2"/>
</dbReference>
<name>A0ABR1RS31_9PEZI</name>
<dbReference type="Proteomes" id="UP001444661">
    <property type="component" value="Unassembled WGS sequence"/>
</dbReference>
<feature type="region of interest" description="Disordered" evidence="4">
    <location>
        <begin position="432"/>
        <end position="454"/>
    </location>
</feature>
<proteinExistence type="predicted"/>
<keyword evidence="1" id="KW-0677">Repeat</keyword>
<gene>
    <name evidence="6" type="ORF">PG993_014049</name>
</gene>
<comment type="caution">
    <text evidence="6">The sequence shown here is derived from an EMBL/GenBank/DDBJ whole genome shotgun (WGS) entry which is preliminary data.</text>
</comment>
<dbReference type="SUPFAM" id="SSF48403">
    <property type="entry name" value="Ankyrin repeat"/>
    <property type="match status" value="1"/>
</dbReference>
<keyword evidence="2 3" id="KW-0040">ANK repeat</keyword>
<dbReference type="InterPro" id="IPR001810">
    <property type="entry name" value="F-box_dom"/>
</dbReference>
<reference evidence="6 7" key="1">
    <citation type="submission" date="2023-01" db="EMBL/GenBank/DDBJ databases">
        <title>Analysis of 21 Apiospora genomes using comparative genomics revels a genus with tremendous synthesis potential of carbohydrate active enzymes and secondary metabolites.</title>
        <authorList>
            <person name="Sorensen T."/>
        </authorList>
    </citation>
    <scope>NUCLEOTIDE SEQUENCE [LARGE SCALE GENOMIC DNA]</scope>
    <source>
        <strain evidence="6 7">CBS 33761</strain>
    </source>
</reference>
<sequence>MSQTQNSRLSSLPNELMLQILGELDWRGLRSITLLNRDFRWRFLDYWFDACYENEVNSKSKSDWCEQLFCHGVRTNSSEIVQYLATRKNDLDLTGPSLPSRQARHRLYYHGVSTNESYLHMAIAGDAPHAASFLVKLGADVDGDIGHRPDLPALCLALARVNISSQKERDAALRIACRNALPRIAAHLLAKGANPNSVGRFGMGALHVTLMRRPPSSMVDGPQRVITEFDIYSTLRLLLDYGAAVDLPTQTTRAHICDPQCWKSMRCDHSGQTGLHLAAASGFPMCARLLLDNGADHRHQTADGYTALYGAICQAKREVADILLACSSEANPVVNFPQEATALHIACRFAYTDMVNAMLLCGADVNVVDAYGHTPCTKPFARWDQGEQLISRVPTPRQKAEAHPFSAVREMFILDKTKPPRIRPPAAYTEIRGPLQSTSSKNTSGGPKPVDRQTPTIWAEPKTEHVIRRFGEPPKKPIHPSGFTSPGCVIPESFPSLLDSDQIGKPPQSSVSDSVSFWSNATQKMVEKQPMDPKNAGEASGDQIEVKEQRKTGRGKRAEWKPLQL</sequence>
<dbReference type="InterPro" id="IPR002110">
    <property type="entry name" value="Ankyrin_rpt"/>
</dbReference>
<feature type="region of interest" description="Disordered" evidence="4">
    <location>
        <begin position="522"/>
        <end position="565"/>
    </location>
</feature>